<dbReference type="PATRIC" id="fig|1286631.3.peg.3088"/>
<sequence>MTTSPETITLTSAQLFSEARTHNAWQDRPVAPELLRALHDRLKWAPTAMNCGPLRVRFVVSAEARSALLPLMAEGNRAKTAAAPVVAVLGADLDFPATMGRLAPHVPAAAFEGQPAKVEHMARFNATLQTGYFILAARSLGLDCGPMAGFDAAGVDAAFWGGTAVKTLLVCNLGHGDPAGLRPRAARLDFDDACRIL</sequence>
<feature type="domain" description="Nitroreductase" evidence="5">
    <location>
        <begin position="20"/>
        <end position="159"/>
    </location>
</feature>
<dbReference type="eggNOG" id="COG0778">
    <property type="taxonomic scope" value="Bacteria"/>
</dbReference>
<keyword evidence="1" id="KW-0285">Flavoprotein</keyword>
<dbReference type="InterPro" id="IPR029479">
    <property type="entry name" value="Nitroreductase"/>
</dbReference>
<gene>
    <name evidence="6" type="ORF">X805_31660</name>
</gene>
<dbReference type="InterPro" id="IPR050461">
    <property type="entry name" value="Nitroreductase_HadB/RutE"/>
</dbReference>
<evidence type="ECO:0000256" key="2">
    <source>
        <dbReference type="ARBA" id="ARBA00022643"/>
    </source>
</evidence>
<keyword evidence="3" id="KW-0521">NADP</keyword>
<keyword evidence="2" id="KW-0288">FMN</keyword>
<dbReference type="PANTHER" id="PTHR43543:SF1">
    <property type="entry name" value="MALONIC SEMIALDEHYDE REDUCTASE RUTE-RELATED"/>
    <property type="match status" value="1"/>
</dbReference>
<dbReference type="STRING" id="34103.SAMN05421778_105120"/>
<dbReference type="RefSeq" id="WP_051632126.1">
    <property type="nucleotide sequence ID" value="NZ_AZRA01000091.1"/>
</dbReference>
<dbReference type="InterPro" id="IPR000415">
    <property type="entry name" value="Nitroreductase-like"/>
</dbReference>
<organism evidence="6 7">
    <name type="scientific">Sphaerotilus natans subsp. natans DSM 6575</name>
    <dbReference type="NCBI Taxonomy" id="1286631"/>
    <lineage>
        <taxon>Bacteria</taxon>
        <taxon>Pseudomonadati</taxon>
        <taxon>Pseudomonadota</taxon>
        <taxon>Betaproteobacteria</taxon>
        <taxon>Burkholderiales</taxon>
        <taxon>Sphaerotilaceae</taxon>
        <taxon>Sphaerotilus</taxon>
    </lineage>
</organism>
<keyword evidence="4" id="KW-0560">Oxidoreductase</keyword>
<evidence type="ECO:0000256" key="1">
    <source>
        <dbReference type="ARBA" id="ARBA00022630"/>
    </source>
</evidence>
<keyword evidence="7" id="KW-1185">Reference proteome</keyword>
<evidence type="ECO:0000313" key="7">
    <source>
        <dbReference type="Proteomes" id="UP000026714"/>
    </source>
</evidence>
<dbReference type="CDD" id="cd02148">
    <property type="entry name" value="RutE-like"/>
    <property type="match status" value="1"/>
</dbReference>
<accession>A0A059KJ52</accession>
<dbReference type="GO" id="GO:0016491">
    <property type="term" value="F:oxidoreductase activity"/>
    <property type="evidence" value="ECO:0007669"/>
    <property type="project" value="UniProtKB-KW"/>
</dbReference>
<dbReference type="Proteomes" id="UP000026714">
    <property type="component" value="Unassembled WGS sequence"/>
</dbReference>
<dbReference type="NCBIfam" id="NF003768">
    <property type="entry name" value="PRK05365.1"/>
    <property type="match status" value="1"/>
</dbReference>
<dbReference type="PANTHER" id="PTHR43543">
    <property type="entry name" value="MALONIC SEMIALDEHYDE REDUCTASE RUTE-RELATED"/>
    <property type="match status" value="1"/>
</dbReference>
<proteinExistence type="predicted"/>
<reference evidence="6 7" key="1">
    <citation type="journal article" date="2014" name="FEMS Microbiol. Ecol.">
        <title>Sphaerotilus natans encrusted with nanoball-shaped Fe(III) oxide minerals formed by nitrate-reducing mixotrophic Fe(II) oxidation.</title>
        <authorList>
            <person name="Park S."/>
            <person name="Kim D.H."/>
            <person name="Lee J.H."/>
            <person name="Hur H.G."/>
        </authorList>
    </citation>
    <scope>NUCLEOTIDE SEQUENCE [LARGE SCALE GENOMIC DNA]</scope>
    <source>
        <strain evidence="6 7">DSM 6575</strain>
    </source>
</reference>
<evidence type="ECO:0000256" key="3">
    <source>
        <dbReference type="ARBA" id="ARBA00022857"/>
    </source>
</evidence>
<dbReference type="SUPFAM" id="SSF55469">
    <property type="entry name" value="FMN-dependent nitroreductase-like"/>
    <property type="match status" value="1"/>
</dbReference>
<dbReference type="EMBL" id="AZRA01000091">
    <property type="protein sequence ID" value="KDB51259.1"/>
    <property type="molecule type" value="Genomic_DNA"/>
</dbReference>
<protein>
    <recommendedName>
        <fullName evidence="5">Nitroreductase domain-containing protein</fullName>
    </recommendedName>
</protein>
<name>A0A059KJ52_9BURK</name>
<comment type="caution">
    <text evidence="6">The sequence shown here is derived from an EMBL/GenBank/DDBJ whole genome shotgun (WGS) entry which is preliminary data.</text>
</comment>
<evidence type="ECO:0000313" key="6">
    <source>
        <dbReference type="EMBL" id="KDB51259.1"/>
    </source>
</evidence>
<evidence type="ECO:0000256" key="4">
    <source>
        <dbReference type="ARBA" id="ARBA00023002"/>
    </source>
</evidence>
<dbReference type="Gene3D" id="3.40.109.10">
    <property type="entry name" value="NADH Oxidase"/>
    <property type="match status" value="1"/>
</dbReference>
<dbReference type="AlphaFoldDB" id="A0A059KJ52"/>
<dbReference type="InterPro" id="IPR023936">
    <property type="entry name" value="RutE-like"/>
</dbReference>
<dbReference type="Pfam" id="PF00881">
    <property type="entry name" value="Nitroreductase"/>
    <property type="match status" value="1"/>
</dbReference>
<evidence type="ECO:0000259" key="5">
    <source>
        <dbReference type="Pfam" id="PF00881"/>
    </source>
</evidence>